<proteinExistence type="predicted"/>
<dbReference type="SUPFAM" id="SSF63829">
    <property type="entry name" value="Calcium-dependent phosphotriesterase"/>
    <property type="match status" value="1"/>
</dbReference>
<feature type="signal peptide" evidence="1">
    <location>
        <begin position="1"/>
        <end position="35"/>
    </location>
</feature>
<dbReference type="InterPro" id="IPR015943">
    <property type="entry name" value="WD40/YVTN_repeat-like_dom_sf"/>
</dbReference>
<dbReference type="RefSeq" id="WP_027472426.1">
    <property type="nucleotide sequence ID" value="NZ_BAMD01000011.1"/>
</dbReference>
<evidence type="ECO:0000256" key="1">
    <source>
        <dbReference type="SAM" id="SignalP"/>
    </source>
</evidence>
<accession>W7Y527</accession>
<comment type="caution">
    <text evidence="2">The sequence shown here is derived from an EMBL/GenBank/DDBJ whole genome shotgun (WGS) entry which is preliminary data.</text>
</comment>
<evidence type="ECO:0000313" key="2">
    <source>
        <dbReference type="EMBL" id="GAF02638.1"/>
    </source>
</evidence>
<name>W7Y527_9BACT</name>
<dbReference type="OrthoDB" id="1041291at2"/>
<sequence length="277" mass="31245">MKSLFFHDKSMVIKRCIVILASVFLCALTSNDVLNAQGDVSVSSYSISEGLTGNGITAIFQDSKGFLWVGTQDGLNMYDGYSFKVYRHKLEDSNSISGNYIQCINEDVEGNLWVGTIGNGLNKWSRDLEKFTCYSSKLDSECELPEDNVYGLSFDVDSALWVKTDNYLLKLDHDPVSKSTYGLYSSIFKYQEKLNVPIFYKSPHLLWIGTKDGIAQFNSQERLYERFIVDPEEGIYSNQLGAITGILKLDSNSLHSPGYKVCITLFKKKMVVISIER</sequence>
<organism evidence="2 3">
    <name type="scientific">Saccharicrinis fermentans DSM 9555 = JCM 21142</name>
    <dbReference type="NCBI Taxonomy" id="869213"/>
    <lineage>
        <taxon>Bacteria</taxon>
        <taxon>Pseudomonadati</taxon>
        <taxon>Bacteroidota</taxon>
        <taxon>Bacteroidia</taxon>
        <taxon>Marinilabiliales</taxon>
        <taxon>Marinilabiliaceae</taxon>
        <taxon>Saccharicrinis</taxon>
    </lineage>
</organism>
<keyword evidence="3" id="KW-1185">Reference proteome</keyword>
<dbReference type="InterPro" id="IPR011110">
    <property type="entry name" value="Reg_prop"/>
</dbReference>
<dbReference type="EMBL" id="BAMD01000011">
    <property type="protein sequence ID" value="GAF02638.1"/>
    <property type="molecule type" value="Genomic_DNA"/>
</dbReference>
<dbReference type="Proteomes" id="UP000019402">
    <property type="component" value="Unassembled WGS sequence"/>
</dbReference>
<protein>
    <submittedName>
        <fullName evidence="2">Response regulator containing a CheY-like receiver domain and a GGDEF domain protein</fullName>
    </submittedName>
</protein>
<reference evidence="2 3" key="1">
    <citation type="journal article" date="2014" name="Genome Announc.">
        <title>Draft Genome Sequence of Cytophaga fermentans JCM 21142T, a Facultative Anaerobe Isolated from Marine Mud.</title>
        <authorList>
            <person name="Starns D."/>
            <person name="Oshima K."/>
            <person name="Suda W."/>
            <person name="Iino T."/>
            <person name="Yuki M."/>
            <person name="Inoue J."/>
            <person name="Kitamura K."/>
            <person name="Iida T."/>
            <person name="Darby A."/>
            <person name="Hattori M."/>
            <person name="Ohkuma M."/>
        </authorList>
    </citation>
    <scope>NUCLEOTIDE SEQUENCE [LARGE SCALE GENOMIC DNA]</scope>
    <source>
        <strain evidence="2 3">JCM 21142</strain>
    </source>
</reference>
<evidence type="ECO:0000313" key="3">
    <source>
        <dbReference type="Proteomes" id="UP000019402"/>
    </source>
</evidence>
<gene>
    <name evidence="2" type="ORF">JCM21142_31277</name>
</gene>
<feature type="chain" id="PRO_5004903968" evidence="1">
    <location>
        <begin position="36"/>
        <end position="277"/>
    </location>
</feature>
<dbReference type="Gene3D" id="2.130.10.10">
    <property type="entry name" value="YVTN repeat-like/Quinoprotein amine dehydrogenase"/>
    <property type="match status" value="1"/>
</dbReference>
<dbReference type="AlphaFoldDB" id="W7Y527"/>
<keyword evidence="1" id="KW-0732">Signal</keyword>
<dbReference type="eggNOG" id="COG3292">
    <property type="taxonomic scope" value="Bacteria"/>
</dbReference>
<dbReference type="STRING" id="869213.GCA_000517085_02937"/>
<dbReference type="Pfam" id="PF07494">
    <property type="entry name" value="Reg_prop"/>
    <property type="match status" value="2"/>
</dbReference>